<gene>
    <name evidence="2" type="ORF">COT81_02755</name>
</gene>
<feature type="transmembrane region" description="Helical" evidence="1">
    <location>
        <begin position="60"/>
        <end position="81"/>
    </location>
</feature>
<evidence type="ECO:0000313" key="2">
    <source>
        <dbReference type="EMBL" id="PIS05122.1"/>
    </source>
</evidence>
<keyword evidence="1" id="KW-1133">Transmembrane helix</keyword>
<sequence>MFLTVHSVVGANLGKISPDPITAFILGFISHFLIDLIPHGDYEYFAPHKFPTRWKRIRKIMAFAIVDSTLATIVVSLYMAWALPLNPWSIAAGVIGAIMPDLLMGIGEMTDKKFLGRFWKFHLKFHHFEVENKMRLNMKQGLVVQSIALAIFTYILI</sequence>
<name>A0A2H0W186_9BACT</name>
<evidence type="ECO:0000313" key="3">
    <source>
        <dbReference type="Proteomes" id="UP000230935"/>
    </source>
</evidence>
<feature type="transmembrane region" description="Helical" evidence="1">
    <location>
        <begin position="20"/>
        <end position="39"/>
    </location>
</feature>
<accession>A0A2H0W186</accession>
<proteinExistence type="predicted"/>
<dbReference type="Proteomes" id="UP000230935">
    <property type="component" value="Unassembled WGS sequence"/>
</dbReference>
<comment type="caution">
    <text evidence="2">The sequence shown here is derived from an EMBL/GenBank/DDBJ whole genome shotgun (WGS) entry which is preliminary data.</text>
</comment>
<keyword evidence="1" id="KW-0472">Membrane</keyword>
<evidence type="ECO:0000256" key="1">
    <source>
        <dbReference type="SAM" id="Phobius"/>
    </source>
</evidence>
<keyword evidence="1" id="KW-0812">Transmembrane</keyword>
<reference evidence="3" key="1">
    <citation type="submission" date="2017-09" db="EMBL/GenBank/DDBJ databases">
        <title>Depth-based differentiation of microbial function through sediment-hosted aquifers and enrichment of novel symbionts in the deep terrestrial subsurface.</title>
        <authorList>
            <person name="Probst A.J."/>
            <person name="Ladd B."/>
            <person name="Jarett J.K."/>
            <person name="Geller-Mcgrath D.E."/>
            <person name="Sieber C.M.K."/>
            <person name="Emerson J.B."/>
            <person name="Anantharaman K."/>
            <person name="Thomas B.C."/>
            <person name="Malmstrom R."/>
            <person name="Stieglmeier M."/>
            <person name="Klingl A."/>
            <person name="Woyke T."/>
            <person name="Ryan C.M."/>
            <person name="Banfield J.F."/>
        </authorList>
    </citation>
    <scope>NUCLEOTIDE SEQUENCE [LARGE SCALE GENOMIC DNA]</scope>
</reference>
<dbReference type="AlphaFoldDB" id="A0A2H0W186"/>
<feature type="transmembrane region" description="Helical" evidence="1">
    <location>
        <begin position="87"/>
        <end position="107"/>
    </location>
</feature>
<organism evidence="2 3">
    <name type="scientific">Candidatus Buchananbacteria bacterium CG10_big_fil_rev_8_21_14_0_10_42_9</name>
    <dbReference type="NCBI Taxonomy" id="1974526"/>
    <lineage>
        <taxon>Bacteria</taxon>
        <taxon>Candidatus Buchananiibacteriota</taxon>
    </lineage>
</organism>
<protein>
    <submittedName>
        <fullName evidence="2">Uncharacterized protein</fullName>
    </submittedName>
</protein>
<dbReference type="EMBL" id="PEZZ01000020">
    <property type="protein sequence ID" value="PIS05122.1"/>
    <property type="molecule type" value="Genomic_DNA"/>
</dbReference>